<dbReference type="PROSITE" id="PS51257">
    <property type="entry name" value="PROKAR_LIPOPROTEIN"/>
    <property type="match status" value="1"/>
</dbReference>
<keyword evidence="5" id="KW-0472">Membrane</keyword>
<dbReference type="PROSITE" id="PS51212">
    <property type="entry name" value="WSC"/>
    <property type="match status" value="2"/>
</dbReference>
<evidence type="ECO:0000256" key="3">
    <source>
        <dbReference type="ARBA" id="ARBA00022729"/>
    </source>
</evidence>
<dbReference type="InterPro" id="IPR051836">
    <property type="entry name" value="Kremen_rcpt"/>
</dbReference>
<dbReference type="PANTHER" id="PTHR24269">
    <property type="entry name" value="KREMEN PROTEIN"/>
    <property type="match status" value="1"/>
</dbReference>
<comment type="subcellular location">
    <subcellularLocation>
        <location evidence="1">Membrane</location>
        <topology evidence="1">Single-pass membrane protein</topology>
    </subcellularLocation>
</comment>
<evidence type="ECO:0000256" key="5">
    <source>
        <dbReference type="ARBA" id="ARBA00023136"/>
    </source>
</evidence>
<feature type="domain" description="WSC" evidence="7">
    <location>
        <begin position="143"/>
        <end position="237"/>
    </location>
</feature>
<evidence type="ECO:0000256" key="1">
    <source>
        <dbReference type="ARBA" id="ARBA00004167"/>
    </source>
</evidence>
<dbReference type="GO" id="GO:0005886">
    <property type="term" value="C:plasma membrane"/>
    <property type="evidence" value="ECO:0007669"/>
    <property type="project" value="TreeGrafter"/>
</dbReference>
<feature type="domain" description="WSC" evidence="7">
    <location>
        <begin position="27"/>
        <end position="121"/>
    </location>
</feature>
<protein>
    <recommendedName>
        <fullName evidence="7">WSC domain-containing protein</fullName>
    </recommendedName>
</protein>
<keyword evidence="4" id="KW-1133">Transmembrane helix</keyword>
<dbReference type="InterPro" id="IPR002889">
    <property type="entry name" value="WSC_carb-bd"/>
</dbReference>
<comment type="caution">
    <text evidence="8">The sequence shown here is derived from an EMBL/GenBank/DDBJ whole genome shotgun (WGS) entry which is preliminary data.</text>
</comment>
<keyword evidence="2" id="KW-0812">Transmembrane</keyword>
<evidence type="ECO:0000256" key="6">
    <source>
        <dbReference type="ARBA" id="ARBA00023180"/>
    </source>
</evidence>
<organism evidence="8 9">
    <name type="scientific">Agrocybe pediades</name>
    <dbReference type="NCBI Taxonomy" id="84607"/>
    <lineage>
        <taxon>Eukaryota</taxon>
        <taxon>Fungi</taxon>
        <taxon>Dikarya</taxon>
        <taxon>Basidiomycota</taxon>
        <taxon>Agaricomycotina</taxon>
        <taxon>Agaricomycetes</taxon>
        <taxon>Agaricomycetidae</taxon>
        <taxon>Agaricales</taxon>
        <taxon>Agaricineae</taxon>
        <taxon>Strophariaceae</taxon>
        <taxon>Agrocybe</taxon>
    </lineage>
</organism>
<dbReference type="Pfam" id="PF01822">
    <property type="entry name" value="WSC"/>
    <property type="match status" value="2"/>
</dbReference>
<reference evidence="8 9" key="1">
    <citation type="submission" date="2019-12" db="EMBL/GenBank/DDBJ databases">
        <authorList>
            <person name="Floudas D."/>
            <person name="Bentzer J."/>
            <person name="Ahren D."/>
            <person name="Johansson T."/>
            <person name="Persson P."/>
            <person name="Tunlid A."/>
        </authorList>
    </citation>
    <scope>NUCLEOTIDE SEQUENCE [LARGE SCALE GENOMIC DNA]</scope>
    <source>
        <strain evidence="8 9">CBS 102.39</strain>
    </source>
</reference>
<dbReference type="EMBL" id="JAACJL010000001">
    <property type="protein sequence ID" value="KAF4623553.1"/>
    <property type="molecule type" value="Genomic_DNA"/>
</dbReference>
<evidence type="ECO:0000256" key="4">
    <source>
        <dbReference type="ARBA" id="ARBA00022989"/>
    </source>
</evidence>
<evidence type="ECO:0000256" key="2">
    <source>
        <dbReference type="ARBA" id="ARBA00022692"/>
    </source>
</evidence>
<name>A0A8H4R720_9AGAR</name>
<keyword evidence="9" id="KW-1185">Reference proteome</keyword>
<keyword evidence="3" id="KW-0732">Signal</keyword>
<evidence type="ECO:0000313" key="9">
    <source>
        <dbReference type="Proteomes" id="UP000521872"/>
    </source>
</evidence>
<accession>A0A8H4R720</accession>
<dbReference type="SMART" id="SM00321">
    <property type="entry name" value="WSC"/>
    <property type="match status" value="2"/>
</dbReference>
<dbReference type="Proteomes" id="UP000521872">
    <property type="component" value="Unassembled WGS sequence"/>
</dbReference>
<sequence length="418" mass="43617">MFRTRPFRTIFIASPLLDARQTTLPTGWVSVGCYSDVPATRTLRVASFTDVNDMTIESCLAFCTPGGFQFAGVEFARECYCDNVIESPGAPIDDSTCNMACSGDASEICGGAGAVNVFHNTAATTTSPPVPTSTATIKQTAGSFQYKGCFDDGVNGAPRSLAAQLSVSGGVTAESCTAACKAAGFTLAGLEFGQECWCDKYMSLAIPAPDSDCNMVCNADNSELCGAGNRLAVYQDISATLDVQQCLSAAQLHSSVFHYSLLAVPTSGSGSSFVVGTFELTAQAGQPSFFELSTAAVSNEGHTYTLFVGSGNSGIAEPDSFEGEGTPIPIAPVAGGFQRYALFSTLTPYNGYCAKPNPFSAFGPFIGPPVLSVTGHADLWALCGIAQIIFSPQPGSSLYNITNCQNVVLQMTQPTTNF</sequence>
<evidence type="ECO:0000259" key="7">
    <source>
        <dbReference type="PROSITE" id="PS51212"/>
    </source>
</evidence>
<dbReference type="PANTHER" id="PTHR24269:SF16">
    <property type="entry name" value="PROTEIN SLG1"/>
    <property type="match status" value="1"/>
</dbReference>
<evidence type="ECO:0000313" key="8">
    <source>
        <dbReference type="EMBL" id="KAF4623553.1"/>
    </source>
</evidence>
<proteinExistence type="predicted"/>
<keyword evidence="6" id="KW-0325">Glycoprotein</keyword>
<dbReference type="AlphaFoldDB" id="A0A8H4R720"/>
<gene>
    <name evidence="8" type="ORF">D9613_001310</name>
</gene>